<dbReference type="EMBL" id="RCTF01000005">
    <property type="protein sequence ID" value="RLP79539.1"/>
    <property type="molecule type" value="Genomic_DNA"/>
</dbReference>
<comment type="caution">
    <text evidence="1">The sequence shown here is derived from an EMBL/GenBank/DDBJ whole genome shotgun (WGS) entry which is preliminary data.</text>
</comment>
<keyword evidence="2" id="KW-1185">Reference proteome</keyword>
<name>A0A3L7AGM7_9HYPH</name>
<dbReference type="RefSeq" id="WP_121622749.1">
    <property type="nucleotide sequence ID" value="NZ_JACIIW010000001.1"/>
</dbReference>
<sequence>MPETRDIELAVEAAMIRRALSGKPWTFDEMSQIERGTPGAEHWWGRHADRTHQRWRRKGWATFTRAGRAPLWTLTDAGRAALGGANG</sequence>
<gene>
    <name evidence="1" type="ORF">D9R14_07705</name>
</gene>
<dbReference type="OrthoDB" id="8456756at2"/>
<proteinExistence type="predicted"/>
<evidence type="ECO:0000313" key="1">
    <source>
        <dbReference type="EMBL" id="RLP79539.1"/>
    </source>
</evidence>
<reference evidence="1 2" key="1">
    <citation type="submission" date="2018-10" db="EMBL/GenBank/DDBJ databases">
        <title>Xanthobacter tagetidis genome sequencing and assembly.</title>
        <authorList>
            <person name="Maclea K.S."/>
            <person name="Goen A.E."/>
            <person name="Fatima S.A."/>
        </authorList>
    </citation>
    <scope>NUCLEOTIDE SEQUENCE [LARGE SCALE GENOMIC DNA]</scope>
    <source>
        <strain evidence="1 2">ATCC 700314</strain>
    </source>
</reference>
<dbReference type="AlphaFoldDB" id="A0A3L7AGM7"/>
<evidence type="ECO:0000313" key="2">
    <source>
        <dbReference type="Proteomes" id="UP000269692"/>
    </source>
</evidence>
<accession>A0A3L7AGM7</accession>
<dbReference type="Proteomes" id="UP000269692">
    <property type="component" value="Unassembled WGS sequence"/>
</dbReference>
<organism evidence="1 2">
    <name type="scientific">Xanthobacter tagetidis</name>
    <dbReference type="NCBI Taxonomy" id="60216"/>
    <lineage>
        <taxon>Bacteria</taxon>
        <taxon>Pseudomonadati</taxon>
        <taxon>Pseudomonadota</taxon>
        <taxon>Alphaproteobacteria</taxon>
        <taxon>Hyphomicrobiales</taxon>
        <taxon>Xanthobacteraceae</taxon>
        <taxon>Xanthobacter</taxon>
    </lineage>
</organism>
<protein>
    <submittedName>
        <fullName evidence="1">Uncharacterized protein</fullName>
    </submittedName>
</protein>